<reference evidence="1 2" key="1">
    <citation type="submission" date="2020-08" db="EMBL/GenBank/DDBJ databases">
        <title>Genomic Encyclopedia of Type Strains, Phase III (KMG-III): the genomes of soil and plant-associated and newly described type strains.</title>
        <authorList>
            <person name="Whitman W."/>
        </authorList>
    </citation>
    <scope>NUCLEOTIDE SEQUENCE [LARGE SCALE GENOMIC DNA]</scope>
    <source>
        <strain evidence="1 2">CECT 7753</strain>
    </source>
</reference>
<dbReference type="AlphaFoldDB" id="A0A7W5HB64"/>
<protein>
    <submittedName>
        <fullName evidence="1">Putative RNA-binding Zn-ribbon protein involved in translation (DUF1610 family)</fullName>
    </submittedName>
</protein>
<comment type="caution">
    <text evidence="1">The sequence shown here is derived from an EMBL/GenBank/DDBJ whole genome shotgun (WGS) entry which is preliminary data.</text>
</comment>
<accession>A0A7W5HB64</accession>
<dbReference type="Proteomes" id="UP000584325">
    <property type="component" value="Unassembled WGS sequence"/>
</dbReference>
<proteinExistence type="predicted"/>
<name>A0A7W5HB64_9BURK</name>
<dbReference type="EMBL" id="JACHXS010000002">
    <property type="protein sequence ID" value="MBB3220691.1"/>
    <property type="molecule type" value="Genomic_DNA"/>
</dbReference>
<evidence type="ECO:0000313" key="1">
    <source>
        <dbReference type="EMBL" id="MBB3220691.1"/>
    </source>
</evidence>
<sequence>MEEKIRRIVREFHACPLNGTDYVTYAMKERVRRVGKPDLEVPFYVGQTGDLGKRSLQHFKCGGQPTKDTASVYWRMYQIMRDYRIPVFEILERTQTLSASLLSESKWVHKFIGDGFQIYNQWDEHRPGKFSGSVPAKRLWGATLRQALMDNLRLSVACPKCGFQLELPLESIATVAPLDIQLLELRKTFRCPRCDETACLRLASYAEGK</sequence>
<organism evidence="1 2">
    <name type="scientific">Pseudoduganella umbonata</name>
    <dbReference type="NCBI Taxonomy" id="864828"/>
    <lineage>
        <taxon>Bacteria</taxon>
        <taxon>Pseudomonadati</taxon>
        <taxon>Pseudomonadota</taxon>
        <taxon>Betaproteobacteria</taxon>
        <taxon>Burkholderiales</taxon>
        <taxon>Oxalobacteraceae</taxon>
        <taxon>Telluria group</taxon>
        <taxon>Pseudoduganella</taxon>
    </lineage>
</organism>
<evidence type="ECO:0000313" key="2">
    <source>
        <dbReference type="Proteomes" id="UP000584325"/>
    </source>
</evidence>
<gene>
    <name evidence="1" type="ORF">FHS02_001490</name>
</gene>